<evidence type="ECO:0000313" key="2">
    <source>
        <dbReference type="Proteomes" id="UP001384579"/>
    </source>
</evidence>
<dbReference type="EMBL" id="JBBLXS010000415">
    <property type="protein sequence ID" value="MEK0187701.1"/>
    <property type="molecule type" value="Genomic_DNA"/>
</dbReference>
<reference evidence="1 2" key="1">
    <citation type="journal article" date="2020" name="Harmful Algae">
        <title>Molecular and morphological characterization of a novel dihydroanatoxin-a producing Microcoleus species (cyanobacteria) from the Russian River, California, USA.</title>
        <authorList>
            <person name="Conklin K.Y."/>
            <person name="Stancheva R."/>
            <person name="Otten T.G."/>
            <person name="Fadness R."/>
            <person name="Boyer G.L."/>
            <person name="Read B."/>
            <person name="Zhang X."/>
            <person name="Sheath R.G."/>
        </authorList>
    </citation>
    <scope>NUCLEOTIDE SEQUENCE [LARGE SCALE GENOMIC DNA]</scope>
    <source>
        <strain evidence="1 2">PTRS2</strain>
    </source>
</reference>
<organism evidence="1 2">
    <name type="scientific">Microcoleus anatoxicus PTRS2</name>
    <dbReference type="NCBI Taxonomy" id="2705321"/>
    <lineage>
        <taxon>Bacteria</taxon>
        <taxon>Bacillati</taxon>
        <taxon>Cyanobacteriota</taxon>
        <taxon>Cyanophyceae</taxon>
        <taxon>Oscillatoriophycideae</taxon>
        <taxon>Oscillatoriales</taxon>
        <taxon>Microcoleaceae</taxon>
        <taxon>Microcoleus</taxon>
        <taxon>Microcoleus anatoxicus</taxon>
    </lineage>
</organism>
<dbReference type="Proteomes" id="UP001384579">
    <property type="component" value="Unassembled WGS sequence"/>
</dbReference>
<dbReference type="RefSeq" id="WP_340541871.1">
    <property type="nucleotide sequence ID" value="NZ_JBBLXS010000415.1"/>
</dbReference>
<evidence type="ECO:0000313" key="1">
    <source>
        <dbReference type="EMBL" id="MEK0187701.1"/>
    </source>
</evidence>
<name>A0ABU8YTT8_9CYAN</name>
<protein>
    <submittedName>
        <fullName evidence="1">Uncharacterized protein</fullName>
    </submittedName>
</protein>
<sequence length="95" mass="10518">MDLDPLIESFTWPERMAIGLVAYHEIDPTHTQLIKLAPAHGEFSRALKEAIELVKKLSPQALAELAVDILSEDFELGPVNAKTDDDDDDDDGDDD</sequence>
<gene>
    <name evidence="1" type="ORF">WMG39_23045</name>
</gene>
<accession>A0ABU8YTT8</accession>
<proteinExistence type="predicted"/>
<comment type="caution">
    <text evidence="1">The sequence shown here is derived from an EMBL/GenBank/DDBJ whole genome shotgun (WGS) entry which is preliminary data.</text>
</comment>
<keyword evidence="2" id="KW-1185">Reference proteome</keyword>